<dbReference type="Gene3D" id="3.30.1230.10">
    <property type="entry name" value="YlxR-like"/>
    <property type="match status" value="1"/>
</dbReference>
<dbReference type="KEGG" id="carl:PXC00_13740"/>
<dbReference type="AlphaFoldDB" id="A0AA97DAU6"/>
<dbReference type="InterPro" id="IPR035931">
    <property type="entry name" value="YlxR-like_sf"/>
</dbReference>
<reference evidence="3" key="3">
    <citation type="submission" date="2024-06" db="EMBL/GenBank/DDBJ databases">
        <authorList>
            <person name="Zeng C."/>
        </authorList>
    </citation>
    <scope>NUCLEOTIDE SEQUENCE [LARGE SCALE GENOMIC DNA]</scope>
    <source>
        <strain evidence="3">ZCY20-5</strain>
    </source>
</reference>
<sequence length="90" mass="10461">MHQKKVPLRMCTGCGEMKPKKELVRVVRSPEGEISLDLTGRKPGRGAYVCRSTECLRRARKARRFEKAFSCQIPEDVYDRMEKEMEQDAQ</sequence>
<evidence type="ECO:0000313" key="3">
    <source>
        <dbReference type="Proteomes" id="UP001300604"/>
    </source>
</evidence>
<dbReference type="CDD" id="cd00279">
    <property type="entry name" value="YlxR"/>
    <property type="match status" value="1"/>
</dbReference>
<dbReference type="Pfam" id="PF04296">
    <property type="entry name" value="YlxR"/>
    <property type="match status" value="1"/>
</dbReference>
<organism evidence="2 3">
    <name type="scientific">Caproicibacterium argilliputei</name>
    <dbReference type="NCBI Taxonomy" id="3030016"/>
    <lineage>
        <taxon>Bacteria</taxon>
        <taxon>Bacillati</taxon>
        <taxon>Bacillota</taxon>
        <taxon>Clostridia</taxon>
        <taxon>Eubacteriales</taxon>
        <taxon>Oscillospiraceae</taxon>
        <taxon>Caproicibacterium</taxon>
    </lineage>
</organism>
<dbReference type="Proteomes" id="UP001300604">
    <property type="component" value="Chromosome"/>
</dbReference>
<dbReference type="PANTHER" id="PTHR34215">
    <property type="entry name" value="BLL0784 PROTEIN"/>
    <property type="match status" value="1"/>
</dbReference>
<accession>A0AA97DAU6</accession>
<protein>
    <submittedName>
        <fullName evidence="2">YlxR family protein</fullName>
    </submittedName>
</protein>
<dbReference type="SUPFAM" id="SSF64376">
    <property type="entry name" value="YlxR-like"/>
    <property type="match status" value="1"/>
</dbReference>
<keyword evidence="3" id="KW-1185">Reference proteome</keyword>
<dbReference type="EMBL" id="CP135996">
    <property type="protein sequence ID" value="WOC32230.1"/>
    <property type="molecule type" value="Genomic_DNA"/>
</dbReference>
<evidence type="ECO:0000313" key="2">
    <source>
        <dbReference type="EMBL" id="WOC32230.1"/>
    </source>
</evidence>
<gene>
    <name evidence="2" type="ORF">PXC00_13740</name>
</gene>
<dbReference type="RefSeq" id="WP_275846991.1">
    <property type="nucleotide sequence ID" value="NZ_CP135996.1"/>
</dbReference>
<dbReference type="NCBIfam" id="NF047356">
    <property type="entry name" value="RNA_bind_RnpM"/>
    <property type="match status" value="1"/>
</dbReference>
<reference evidence="2 3" key="2">
    <citation type="submission" date="2024-06" db="EMBL/GenBank/DDBJ databases">
        <title>Caproicibacterium argilliputei sp. nov, a novel caproic acid producing anaerobic bacterium isolated from pit mud.</title>
        <authorList>
            <person name="Xia S."/>
        </authorList>
    </citation>
    <scope>NUCLEOTIDE SEQUENCE [LARGE SCALE GENOMIC DNA]</scope>
    <source>
        <strain evidence="2 3">ZCY20-5</strain>
    </source>
</reference>
<feature type="domain" description="YlxR" evidence="1">
    <location>
        <begin position="9"/>
        <end position="83"/>
    </location>
</feature>
<dbReference type="InterPro" id="IPR037465">
    <property type="entry name" value="YlxR"/>
</dbReference>
<dbReference type="InterPro" id="IPR007393">
    <property type="entry name" value="YlxR_dom"/>
</dbReference>
<proteinExistence type="predicted"/>
<name>A0AA97DAU6_9FIRM</name>
<dbReference type="PANTHER" id="PTHR34215:SF1">
    <property type="entry name" value="YLXR DOMAIN-CONTAINING PROTEIN"/>
    <property type="match status" value="1"/>
</dbReference>
<reference evidence="3" key="1">
    <citation type="submission" date="2024-06" db="EMBL/GenBank/DDBJ databases">
        <title>Caproicibacterium argilliputei sp. nov, a novel caproic acid producing anaerobic bacterium isolated from pit mud.</title>
        <authorList>
            <person name="Zeng C."/>
        </authorList>
    </citation>
    <scope>NUCLEOTIDE SEQUENCE [LARGE SCALE GENOMIC DNA]</scope>
    <source>
        <strain evidence="3">ZCY20-5</strain>
    </source>
</reference>
<evidence type="ECO:0000259" key="1">
    <source>
        <dbReference type="Pfam" id="PF04296"/>
    </source>
</evidence>